<dbReference type="STRING" id="1193502.SHALO_2240"/>
<name>A0A1D7TM02_9BACT</name>
<proteinExistence type="predicted"/>
<dbReference type="EMBL" id="CP017111">
    <property type="protein sequence ID" value="AOO66001.1"/>
    <property type="molecule type" value="Genomic_DNA"/>
</dbReference>
<dbReference type="KEGG" id="shal:SHALO_2240"/>
<dbReference type="Proteomes" id="UP000094609">
    <property type="component" value="Chromosome"/>
</dbReference>
<gene>
    <name evidence="1" type="ORF">SHALO_2240</name>
</gene>
<dbReference type="RefSeq" id="WP_069478611.1">
    <property type="nucleotide sequence ID" value="NZ_CP017111.1"/>
</dbReference>
<dbReference type="InterPro" id="IPR009367">
    <property type="entry name" value="Elm1-like"/>
</dbReference>
<dbReference type="AlphaFoldDB" id="A0A1D7TM02"/>
<organism evidence="1 2">
    <name type="scientific">Sulfurospirillum halorespirans DSM 13726</name>
    <dbReference type="NCBI Taxonomy" id="1193502"/>
    <lineage>
        <taxon>Bacteria</taxon>
        <taxon>Pseudomonadati</taxon>
        <taxon>Campylobacterota</taxon>
        <taxon>Epsilonproteobacteria</taxon>
        <taxon>Campylobacterales</taxon>
        <taxon>Sulfurospirillaceae</taxon>
        <taxon>Sulfurospirillum</taxon>
    </lineage>
</organism>
<dbReference type="PATRIC" id="fig|1193502.14.peg.2268"/>
<evidence type="ECO:0000313" key="1">
    <source>
        <dbReference type="EMBL" id="AOO66001.1"/>
    </source>
</evidence>
<sequence>MTLLILSDGRMGHLNQSIALAKHLGAHYEIRSVHFTCKAYKLLSYLLDRLKMYTPSLFKLDQPLTQNYDGIVSAGSSTYYANKTLSRKLGIKSVTMMLPQSYRYDFDLIFAQAHDNPPKQTNIITLPANFSYVEPKGLFAPKGKSVGIIIGGNNALFRMDKAHLKSQLDFIFEQFQGCEIAVTTSPRTPKEIEKLVGNYPFAYSVIFSNTKINPIADFVAHCEVVFITIDSTSMISEAISYGTSCVEILPLGKTQNNKFFTMTQTLEKEGYLHLFDGTLAHNSRKIDFNHYAQKVNA</sequence>
<accession>A0A1D7TM02</accession>
<evidence type="ECO:0000313" key="2">
    <source>
        <dbReference type="Proteomes" id="UP000094609"/>
    </source>
</evidence>
<keyword evidence="2" id="KW-1185">Reference proteome</keyword>
<dbReference type="Pfam" id="PF06258">
    <property type="entry name" value="Mito_fiss_Elm1"/>
    <property type="match status" value="1"/>
</dbReference>
<protein>
    <submittedName>
        <fullName evidence="1">Mito_fiss_Elm1 superfamily protein</fullName>
    </submittedName>
</protein>
<reference evidence="2" key="1">
    <citation type="submission" date="2016-08" db="EMBL/GenBank/DDBJ databases">
        <title>Complete genome sequence of the organohalide-respiring Epsilonproteobacterium Sulfurospirillum halorespirans.</title>
        <authorList>
            <person name="Goris T."/>
            <person name="Zimmermann J."/>
            <person name="Schenz B."/>
            <person name="Lemos M."/>
            <person name="Hackermueller J."/>
            <person name="Diekert G."/>
        </authorList>
    </citation>
    <scope>NUCLEOTIDE SEQUENCE [LARGE SCALE GENOMIC DNA]</scope>
    <source>
        <strain>DSM 13726</strain>
        <strain evidence="2">PCE-M2</strain>
    </source>
</reference>